<proteinExistence type="predicted"/>
<dbReference type="InterPro" id="IPR008979">
    <property type="entry name" value="Galactose-bd-like_sf"/>
</dbReference>
<gene>
    <name evidence="3" type="ORF">OL497_25310</name>
</gene>
<feature type="chain" id="PRO_5047372376" evidence="1">
    <location>
        <begin position="29"/>
        <end position="748"/>
    </location>
</feature>
<dbReference type="SUPFAM" id="SSF48208">
    <property type="entry name" value="Six-hairpin glycosidases"/>
    <property type="match status" value="1"/>
</dbReference>
<evidence type="ECO:0000256" key="1">
    <source>
        <dbReference type="SAM" id="SignalP"/>
    </source>
</evidence>
<keyword evidence="1" id="KW-0732">Signal</keyword>
<dbReference type="EMBL" id="JAPDNS010000002">
    <property type="protein sequence ID" value="MCW3487241.1"/>
    <property type="molecule type" value="Genomic_DNA"/>
</dbReference>
<sequence>MKNLQQYARASFLTLFIAISFLHLMAQATTGVAAVKPQQWNAQWITAPGAIAGEAGRYLFRKQIDLSGYSGPFIIHLTADTRYRLLVNGRLAGIGPARGDLANWYYETIDIGPYLKYGNNVIAVTVLNYGACKPHGLFSMATGLLLQGSTPREAALVNTGTTSWQVLTDPSFDIHPLKNTTGRFYGAYAGDSIQAQYYPWGWELADYKDSSWEQAVPTGRVHLQGTSAPSWRLLTPAALGALQQEATRFKTIVKQTGVTADSGFLKGVQPLTLPAKRKSTLLLDYGHFTTGFPEILLSGGADATVKINYLQEPAGPAMVQDIMVPDGGKRRRFSPSGYRSFRYVQLEVETGKTPLIIEDYCHVYTQYAFTDKSVFQGDAVTENAWRHGSLLAAAGAQDNLYNNLWEEQLQYGQEARIHGQAILCFSGDDRLWRNALLQADQSRIPEGLVRLRYPADDRMVHIADALTWIGTIQDYLLYRDDKALAKQLLPGIRQILDWMNRYQDAATGLPGNMPYRDSMAIAPLTMQYLYALRQGAAVAGYCGRPEDSLSWQRTADKLREVIYQQCYDTDKGLYAESPDKKTFSPYTSALAILAQAVPPRQVKGVLQRLLHDNQVASLSLKEQYYLLKAIQETGITGEATQLQAALLGRNTAGNEAVSCVANLFLLGITAGIQPASYGFKSVLIAPDPGKLPRLKAVMAHPDGGTIEADLTFTDNRVTGTVKLPYGITGRFRWRGKDILLNGGTQQIR</sequence>
<evidence type="ECO:0000259" key="2">
    <source>
        <dbReference type="Pfam" id="PF08531"/>
    </source>
</evidence>
<dbReference type="Gene3D" id="2.60.120.260">
    <property type="entry name" value="Galactose-binding domain-like"/>
    <property type="match status" value="1"/>
</dbReference>
<reference evidence="3 4" key="1">
    <citation type="submission" date="2022-10" db="EMBL/GenBank/DDBJ databases">
        <title>Chitinophaga nivalis PC15 sp. nov., isolated from Pyeongchang county, South Korea.</title>
        <authorList>
            <person name="Trinh H.N."/>
        </authorList>
    </citation>
    <scope>NUCLEOTIDE SEQUENCE [LARGE SCALE GENOMIC DNA]</scope>
    <source>
        <strain evidence="3 4">PC14</strain>
    </source>
</reference>
<dbReference type="InterPro" id="IPR013737">
    <property type="entry name" value="Bac_rhamnosid_N"/>
</dbReference>
<dbReference type="InterPro" id="IPR008928">
    <property type="entry name" value="6-hairpin_glycosidase_sf"/>
</dbReference>
<evidence type="ECO:0000313" key="4">
    <source>
        <dbReference type="Proteomes" id="UP001207742"/>
    </source>
</evidence>
<evidence type="ECO:0000313" key="3">
    <source>
        <dbReference type="EMBL" id="MCW3487241.1"/>
    </source>
</evidence>
<organism evidence="3 4">
    <name type="scientific">Chitinophaga nivalis</name>
    <dbReference type="NCBI Taxonomy" id="2991709"/>
    <lineage>
        <taxon>Bacteria</taxon>
        <taxon>Pseudomonadati</taxon>
        <taxon>Bacteroidota</taxon>
        <taxon>Chitinophagia</taxon>
        <taxon>Chitinophagales</taxon>
        <taxon>Chitinophagaceae</taxon>
        <taxon>Chitinophaga</taxon>
    </lineage>
</organism>
<dbReference type="PANTHER" id="PTHR34987">
    <property type="entry name" value="C, PUTATIVE (AFU_ORTHOLOGUE AFUA_3G02880)-RELATED"/>
    <property type="match status" value="1"/>
</dbReference>
<dbReference type="Proteomes" id="UP001207742">
    <property type="component" value="Unassembled WGS sequence"/>
</dbReference>
<dbReference type="SUPFAM" id="SSF49785">
    <property type="entry name" value="Galactose-binding domain-like"/>
    <property type="match status" value="1"/>
</dbReference>
<feature type="domain" description="Bacterial alpha-L-rhamnosidase N-terminal" evidence="2">
    <location>
        <begin position="76"/>
        <end position="217"/>
    </location>
</feature>
<dbReference type="Gene3D" id="1.50.10.10">
    <property type="match status" value="1"/>
</dbReference>
<name>A0ABT3ITD7_9BACT</name>
<dbReference type="PANTHER" id="PTHR34987:SF2">
    <property type="entry name" value="B, PUTATIVE (AFU_ORTHOLOGUE AFUA_7G05040)-RELATED"/>
    <property type="match status" value="1"/>
</dbReference>
<dbReference type="Pfam" id="PF08531">
    <property type="entry name" value="Bac_rhamnosid_N"/>
    <property type="match status" value="1"/>
</dbReference>
<comment type="caution">
    <text evidence="3">The sequence shown here is derived from an EMBL/GenBank/DDBJ whole genome shotgun (WGS) entry which is preliminary data.</text>
</comment>
<feature type="signal peptide" evidence="1">
    <location>
        <begin position="1"/>
        <end position="28"/>
    </location>
</feature>
<keyword evidence="4" id="KW-1185">Reference proteome</keyword>
<dbReference type="RefSeq" id="WP_264734051.1">
    <property type="nucleotide sequence ID" value="NZ_JAPDNR010000001.1"/>
</dbReference>
<dbReference type="Gene3D" id="2.60.420.10">
    <property type="entry name" value="Maltose phosphorylase, domain 3"/>
    <property type="match status" value="1"/>
</dbReference>
<protein>
    <submittedName>
        <fullName evidence="3">Alpha-L-rhamnosidase N-terminal domain-containing protein</fullName>
    </submittedName>
</protein>
<dbReference type="InterPro" id="IPR012341">
    <property type="entry name" value="6hp_glycosidase-like_sf"/>
</dbReference>
<accession>A0ABT3ITD7</accession>